<evidence type="ECO:0000256" key="3">
    <source>
        <dbReference type="SAM" id="MobiDB-lite"/>
    </source>
</evidence>
<evidence type="ECO:0000313" key="6">
    <source>
        <dbReference type="Proteomes" id="UP000283210"/>
    </source>
</evidence>
<feature type="compositionally biased region" description="Basic residues" evidence="3">
    <location>
        <begin position="164"/>
        <end position="178"/>
    </location>
</feature>
<sequence>MQQIYRQRDEQLEVYTTVFSPRVCRNRKGHVDTQKWQVVEVQIEYRSRWPKELDLNPGDLIQVLFKEDETWWFGRLVNGDEGYFPSACVELLQDRDSSGATPSLLRRGSVPVIVETTRPPCGCTSGHNTPKLLRKNSIQRQFQLSRTPMKAEPGTSAAPQRSHSLLHRVLSKSRRKSCPHIPHSHMDTSSDNDGFQPD</sequence>
<reference evidence="5 6" key="2">
    <citation type="submission" date="2019-01" db="EMBL/GenBank/DDBJ databases">
        <title>A chromosome length genome reference of the Java medaka (oryzias javanicus).</title>
        <authorList>
            <person name="Herpin A."/>
            <person name="Takehana Y."/>
            <person name="Naruse K."/>
            <person name="Ansai S."/>
            <person name="Kawaguchi M."/>
        </authorList>
    </citation>
    <scope>NUCLEOTIDE SEQUENCE [LARGE SCALE GENOMIC DNA]</scope>
    <source>
        <strain evidence="5">RS831</strain>
        <tissue evidence="5">Whole body</tissue>
    </source>
</reference>
<keyword evidence="6" id="KW-1185">Reference proteome</keyword>
<keyword evidence="1 2" id="KW-0728">SH3 domain</keyword>
<dbReference type="SUPFAM" id="SSF50044">
    <property type="entry name" value="SH3-domain"/>
    <property type="match status" value="1"/>
</dbReference>
<dbReference type="OrthoDB" id="5340910at2759"/>
<dbReference type="Pfam" id="PF00018">
    <property type="entry name" value="SH3_1"/>
    <property type="match status" value="1"/>
</dbReference>
<feature type="domain" description="SH3" evidence="4">
    <location>
        <begin position="34"/>
        <end position="94"/>
    </location>
</feature>
<evidence type="ECO:0000256" key="2">
    <source>
        <dbReference type="PROSITE-ProRule" id="PRU00192"/>
    </source>
</evidence>
<evidence type="ECO:0000259" key="4">
    <source>
        <dbReference type="PROSITE" id="PS50002"/>
    </source>
</evidence>
<dbReference type="InterPro" id="IPR036028">
    <property type="entry name" value="SH3-like_dom_sf"/>
</dbReference>
<accession>A0A3S2U2M8</accession>
<dbReference type="AlphaFoldDB" id="A0A3S2U2M8"/>
<feature type="region of interest" description="Disordered" evidence="3">
    <location>
        <begin position="145"/>
        <end position="198"/>
    </location>
</feature>
<protein>
    <recommendedName>
        <fullName evidence="4">SH3 domain-containing protein</fullName>
    </recommendedName>
</protein>
<dbReference type="PROSITE" id="PS50002">
    <property type="entry name" value="SH3"/>
    <property type="match status" value="1"/>
</dbReference>
<dbReference type="SMART" id="SM00326">
    <property type="entry name" value="SH3"/>
    <property type="match status" value="1"/>
</dbReference>
<evidence type="ECO:0000313" key="5">
    <source>
        <dbReference type="EMBL" id="RVE61305.1"/>
    </source>
</evidence>
<proteinExistence type="predicted"/>
<dbReference type="EMBL" id="CM012453">
    <property type="protein sequence ID" value="RVE61305.1"/>
    <property type="molecule type" value="Genomic_DNA"/>
</dbReference>
<organism evidence="5 6">
    <name type="scientific">Oryzias javanicus</name>
    <name type="common">Javanese ricefish</name>
    <name type="synonym">Aplocheilus javanicus</name>
    <dbReference type="NCBI Taxonomy" id="123683"/>
    <lineage>
        <taxon>Eukaryota</taxon>
        <taxon>Metazoa</taxon>
        <taxon>Chordata</taxon>
        <taxon>Craniata</taxon>
        <taxon>Vertebrata</taxon>
        <taxon>Euteleostomi</taxon>
        <taxon>Actinopterygii</taxon>
        <taxon>Neopterygii</taxon>
        <taxon>Teleostei</taxon>
        <taxon>Neoteleostei</taxon>
        <taxon>Acanthomorphata</taxon>
        <taxon>Ovalentaria</taxon>
        <taxon>Atherinomorphae</taxon>
        <taxon>Beloniformes</taxon>
        <taxon>Adrianichthyidae</taxon>
        <taxon>Oryziinae</taxon>
        <taxon>Oryzias</taxon>
    </lineage>
</organism>
<dbReference type="InterPro" id="IPR001452">
    <property type="entry name" value="SH3_domain"/>
</dbReference>
<dbReference type="Proteomes" id="UP000283210">
    <property type="component" value="Chromosome 17"/>
</dbReference>
<name>A0A3S2U2M8_ORYJA</name>
<dbReference type="Gene3D" id="2.30.30.40">
    <property type="entry name" value="SH3 Domains"/>
    <property type="match status" value="1"/>
</dbReference>
<gene>
    <name evidence="5" type="ORF">OJAV_G00169290</name>
</gene>
<evidence type="ECO:0000256" key="1">
    <source>
        <dbReference type="ARBA" id="ARBA00022443"/>
    </source>
</evidence>
<reference evidence="5 6" key="1">
    <citation type="submission" date="2018-11" db="EMBL/GenBank/DDBJ databases">
        <authorList>
            <person name="Lopez-Roques C."/>
            <person name="Donnadieu C."/>
            <person name="Bouchez O."/>
            <person name="Klopp C."/>
            <person name="Cabau C."/>
            <person name="Zahm M."/>
        </authorList>
    </citation>
    <scope>NUCLEOTIDE SEQUENCE [LARGE SCALE GENOMIC DNA]</scope>
    <source>
        <strain evidence="5">RS831</strain>
        <tissue evidence="5">Whole body</tissue>
    </source>
</reference>
<feature type="compositionally biased region" description="Polar residues" evidence="3">
    <location>
        <begin position="187"/>
        <end position="198"/>
    </location>
</feature>